<sequence>MIAKRKKVLVALSGGVDSSIAVALLLEAGFDCTAVFMITSDQAKNAQDDARVVAGKLGIKLHILDLRQDFERILDYFCSEYRKGRTPNPCVFCNRYDFPLLPISPVCLLQILTVTTKLSLPF</sequence>
<dbReference type="GO" id="GO:0002143">
    <property type="term" value="P:tRNA wobble position uridine thiolation"/>
    <property type="evidence" value="ECO:0007669"/>
    <property type="project" value="TreeGrafter"/>
</dbReference>
<name>X1TSM2_9ZZZZ</name>
<protein>
    <recommendedName>
        <fullName evidence="2">Thil AANH domain-containing protein</fullName>
    </recommendedName>
</protein>
<accession>X1TSM2</accession>
<dbReference type="AlphaFoldDB" id="X1TSM2"/>
<proteinExistence type="predicted"/>
<dbReference type="InterPro" id="IPR014729">
    <property type="entry name" value="Rossmann-like_a/b/a_fold"/>
</dbReference>
<organism evidence="1">
    <name type="scientific">marine sediment metagenome</name>
    <dbReference type="NCBI Taxonomy" id="412755"/>
    <lineage>
        <taxon>unclassified sequences</taxon>
        <taxon>metagenomes</taxon>
        <taxon>ecological metagenomes</taxon>
    </lineage>
</organism>
<gene>
    <name evidence="1" type="ORF">S12H4_17075</name>
</gene>
<dbReference type="PANTHER" id="PTHR11933">
    <property type="entry name" value="TRNA 5-METHYLAMINOMETHYL-2-THIOURIDYLATE -METHYLTRANSFERASE"/>
    <property type="match status" value="1"/>
</dbReference>
<dbReference type="Gene3D" id="3.40.50.620">
    <property type="entry name" value="HUPs"/>
    <property type="match status" value="1"/>
</dbReference>
<dbReference type="Pfam" id="PF03054">
    <property type="entry name" value="tRNA_Me_trans"/>
    <property type="match status" value="1"/>
</dbReference>
<evidence type="ECO:0000313" key="1">
    <source>
        <dbReference type="EMBL" id="GAI83004.1"/>
    </source>
</evidence>
<evidence type="ECO:0008006" key="2">
    <source>
        <dbReference type="Google" id="ProtNLM"/>
    </source>
</evidence>
<dbReference type="SUPFAM" id="SSF52402">
    <property type="entry name" value="Adenine nucleotide alpha hydrolases-like"/>
    <property type="match status" value="1"/>
</dbReference>
<reference evidence="1" key="1">
    <citation type="journal article" date="2014" name="Front. Microbiol.">
        <title>High frequency of phylogenetically diverse reductive dehalogenase-homologous genes in deep subseafloor sedimentary metagenomes.</title>
        <authorList>
            <person name="Kawai M."/>
            <person name="Futagami T."/>
            <person name="Toyoda A."/>
            <person name="Takaki Y."/>
            <person name="Nishi S."/>
            <person name="Hori S."/>
            <person name="Arai W."/>
            <person name="Tsubouchi T."/>
            <person name="Morono Y."/>
            <person name="Uchiyama I."/>
            <person name="Ito T."/>
            <person name="Fujiyama A."/>
            <person name="Inagaki F."/>
            <person name="Takami H."/>
        </authorList>
    </citation>
    <scope>NUCLEOTIDE SEQUENCE</scope>
    <source>
        <strain evidence="1">Expedition CK06-06</strain>
    </source>
</reference>
<comment type="caution">
    <text evidence="1">The sequence shown here is derived from an EMBL/GenBank/DDBJ whole genome shotgun (WGS) entry which is preliminary data.</text>
</comment>
<dbReference type="EMBL" id="BARW01008309">
    <property type="protein sequence ID" value="GAI83004.1"/>
    <property type="molecule type" value="Genomic_DNA"/>
</dbReference>
<dbReference type="PANTHER" id="PTHR11933:SF5">
    <property type="entry name" value="MITOCHONDRIAL TRNA-SPECIFIC 2-THIOURIDYLASE 1"/>
    <property type="match status" value="1"/>
</dbReference>